<keyword evidence="1" id="KW-1133">Transmembrane helix</keyword>
<organism evidence="2 3">
    <name type="scientific">Microbacterium barkeri</name>
    <dbReference type="NCBI Taxonomy" id="33917"/>
    <lineage>
        <taxon>Bacteria</taxon>
        <taxon>Bacillati</taxon>
        <taxon>Actinomycetota</taxon>
        <taxon>Actinomycetes</taxon>
        <taxon>Micrococcales</taxon>
        <taxon>Microbacteriaceae</taxon>
        <taxon>Microbacterium</taxon>
    </lineage>
</organism>
<keyword evidence="1" id="KW-0472">Membrane</keyword>
<protein>
    <submittedName>
        <fullName evidence="2">Uncharacterized protein</fullName>
    </submittedName>
</protein>
<accession>A0A9W6H455</accession>
<dbReference type="Proteomes" id="UP001142462">
    <property type="component" value="Unassembled WGS sequence"/>
</dbReference>
<keyword evidence="3" id="KW-1185">Reference proteome</keyword>
<sequence>MIRLLMSFVFGAGVAALLFTIFVGDRFTWVWITAIIVLSIFFPLVLVARSMGSLAGLHPKKIEAARAAGRFAPARIDALRRTGTTINDQPVCEIDVSVAPADRPAYRTTIRQLVDIVRIPQYQPGASVTVARLEADAPEVAIVDDEVPDAARLSRLPAREHVAEWQDGPVVLGAERAPRRRKGDPIIGTGPKGRGWRIAAYVVLALAGAAAVLVPVADDVRAETLTIITGEDHASMFAEGRVQRALAAIEEAAGTDETVQVLVYEEFVSADMATAPGSDRFDTFFYRGGTVENQGPASIQPENPDAERFRFDDIAWAAFPELLAQALDEAGLTRDELADGPYMFVERGYEEGAPVGISISFGDGYADYAFIGSADGAFLGAR</sequence>
<feature type="transmembrane region" description="Helical" evidence="1">
    <location>
        <begin position="198"/>
        <end position="217"/>
    </location>
</feature>
<evidence type="ECO:0000313" key="2">
    <source>
        <dbReference type="EMBL" id="GLJ62266.1"/>
    </source>
</evidence>
<evidence type="ECO:0000256" key="1">
    <source>
        <dbReference type="SAM" id="Phobius"/>
    </source>
</evidence>
<reference evidence="2" key="1">
    <citation type="journal article" date="2014" name="Int. J. Syst. Evol. Microbiol.">
        <title>Complete genome sequence of Corynebacterium casei LMG S-19264T (=DSM 44701T), isolated from a smear-ripened cheese.</title>
        <authorList>
            <consortium name="US DOE Joint Genome Institute (JGI-PGF)"/>
            <person name="Walter F."/>
            <person name="Albersmeier A."/>
            <person name="Kalinowski J."/>
            <person name="Ruckert C."/>
        </authorList>
    </citation>
    <scope>NUCLEOTIDE SEQUENCE</scope>
    <source>
        <strain evidence="2">VKM Ac-1020</strain>
    </source>
</reference>
<keyword evidence="1" id="KW-0812">Transmembrane</keyword>
<evidence type="ECO:0000313" key="3">
    <source>
        <dbReference type="Proteomes" id="UP001142462"/>
    </source>
</evidence>
<dbReference type="RefSeq" id="WP_271173961.1">
    <property type="nucleotide sequence ID" value="NZ_BSEJ01000012.1"/>
</dbReference>
<name>A0A9W6H455_9MICO</name>
<gene>
    <name evidence="2" type="ORF">GCM10017576_23960</name>
</gene>
<feature type="transmembrane region" description="Helical" evidence="1">
    <location>
        <begin position="29"/>
        <end position="48"/>
    </location>
</feature>
<dbReference type="EMBL" id="BSEJ01000012">
    <property type="protein sequence ID" value="GLJ62266.1"/>
    <property type="molecule type" value="Genomic_DNA"/>
</dbReference>
<proteinExistence type="predicted"/>
<feature type="transmembrane region" description="Helical" evidence="1">
    <location>
        <begin position="5"/>
        <end position="23"/>
    </location>
</feature>
<reference evidence="2" key="2">
    <citation type="submission" date="2023-01" db="EMBL/GenBank/DDBJ databases">
        <authorList>
            <person name="Sun Q."/>
            <person name="Evtushenko L."/>
        </authorList>
    </citation>
    <scope>NUCLEOTIDE SEQUENCE</scope>
    <source>
        <strain evidence="2">VKM Ac-1020</strain>
    </source>
</reference>
<dbReference type="AlphaFoldDB" id="A0A9W6H455"/>
<comment type="caution">
    <text evidence="2">The sequence shown here is derived from an EMBL/GenBank/DDBJ whole genome shotgun (WGS) entry which is preliminary data.</text>
</comment>